<accession>A0ABV0J880</accession>
<dbReference type="Pfam" id="PF09992">
    <property type="entry name" value="NAGPA"/>
    <property type="match status" value="1"/>
</dbReference>
<dbReference type="Gene3D" id="3.20.20.370">
    <property type="entry name" value="Glycoside hydrolase/deacetylase"/>
    <property type="match status" value="1"/>
</dbReference>
<proteinExistence type="predicted"/>
<dbReference type="InterPro" id="IPR018711">
    <property type="entry name" value="NAGPA"/>
</dbReference>
<dbReference type="PANTHER" id="PTHR34216:SF3">
    <property type="entry name" value="POLY-BETA-1,6-N-ACETYL-D-GLUCOSAMINE N-DEACETYLASE"/>
    <property type="match status" value="1"/>
</dbReference>
<dbReference type="CDD" id="cd10918">
    <property type="entry name" value="CE4_NodB_like_5s_6s"/>
    <property type="match status" value="1"/>
</dbReference>
<keyword evidence="2" id="KW-0732">Signal</keyword>
<dbReference type="InterPro" id="IPR002509">
    <property type="entry name" value="NODB_dom"/>
</dbReference>
<dbReference type="RefSeq" id="WP_190432356.1">
    <property type="nucleotide sequence ID" value="NZ_JAMPKM010000007.1"/>
</dbReference>
<organism evidence="5 6">
    <name type="scientific">Trichocoleus desertorum GB2-A4</name>
    <dbReference type="NCBI Taxonomy" id="2933944"/>
    <lineage>
        <taxon>Bacteria</taxon>
        <taxon>Bacillati</taxon>
        <taxon>Cyanobacteriota</taxon>
        <taxon>Cyanophyceae</taxon>
        <taxon>Leptolyngbyales</taxon>
        <taxon>Trichocoleusaceae</taxon>
        <taxon>Trichocoleus</taxon>
    </lineage>
</organism>
<dbReference type="SUPFAM" id="SSF88713">
    <property type="entry name" value="Glycoside hydrolase/deacetylase"/>
    <property type="match status" value="1"/>
</dbReference>
<comment type="caution">
    <text evidence="5">The sequence shown here is derived from an EMBL/GenBank/DDBJ whole genome shotgun (WGS) entry which is preliminary data.</text>
</comment>
<gene>
    <name evidence="5" type="ORF">NC998_12835</name>
</gene>
<dbReference type="PANTHER" id="PTHR34216">
    <property type="match status" value="1"/>
</dbReference>
<keyword evidence="3" id="KW-0472">Membrane</keyword>
<name>A0ABV0J880_9CYAN</name>
<keyword evidence="3" id="KW-0812">Transmembrane</keyword>
<dbReference type="InterPro" id="IPR011330">
    <property type="entry name" value="Glyco_hydro/deAcase_b/a-brl"/>
</dbReference>
<keyword evidence="6" id="KW-1185">Reference proteome</keyword>
<evidence type="ECO:0000313" key="5">
    <source>
        <dbReference type="EMBL" id="MEP0817980.1"/>
    </source>
</evidence>
<dbReference type="Pfam" id="PF01522">
    <property type="entry name" value="Polysacc_deac_1"/>
    <property type="match status" value="1"/>
</dbReference>
<dbReference type="InterPro" id="IPR051398">
    <property type="entry name" value="Polysacch_Deacetylase"/>
</dbReference>
<feature type="domain" description="NodB homology" evidence="4">
    <location>
        <begin position="202"/>
        <end position="432"/>
    </location>
</feature>
<dbReference type="PROSITE" id="PS51677">
    <property type="entry name" value="NODB"/>
    <property type="match status" value="1"/>
</dbReference>
<evidence type="ECO:0000313" key="6">
    <source>
        <dbReference type="Proteomes" id="UP001464891"/>
    </source>
</evidence>
<evidence type="ECO:0000256" key="3">
    <source>
        <dbReference type="SAM" id="Phobius"/>
    </source>
</evidence>
<reference evidence="5 6" key="1">
    <citation type="submission" date="2022-04" db="EMBL/GenBank/DDBJ databases">
        <title>Positive selection, recombination, and allopatry shape intraspecific diversity of widespread and dominant cyanobacteria.</title>
        <authorList>
            <person name="Wei J."/>
            <person name="Shu W."/>
            <person name="Hu C."/>
        </authorList>
    </citation>
    <scope>NUCLEOTIDE SEQUENCE [LARGE SCALE GENOMIC DNA]</scope>
    <source>
        <strain evidence="5 6">GB2-A4</strain>
    </source>
</reference>
<evidence type="ECO:0000256" key="2">
    <source>
        <dbReference type="ARBA" id="ARBA00022729"/>
    </source>
</evidence>
<sequence length="619" mass="67392">MTLICREHHLGSQAAKNFSHGLGIINFRLGFAVGLPLGLIALLWSHSAIAQDLSHSPQSLASGAGLLALNSREAQSSEPVCQTDDNLRTSTQLTTWMGNLVKASTWVGDPEVGLSHLIQGLGPQLVSYLNPSPWPQISDRAQQARVPVIMYHDILLEKQVFFDVTPEEFEQHLQLIQERGLTPISLDQLTTHLRTGLPLPEKPILLTFDDGYKGQYEHVYPLLKKYGYPAVFSIYTAKVGKKLGRSSLNWEELRQMAADPLVTIAAHSVTHPPDLTKLTDDHLATEVAESKRLLEAELDMPIRYFTYPEGKYNARVAKVVQEAGYLAAFTMDDVDERFAGESESLLAIARFGQSRLPDIVDQAWGGSPLPSWNLGFDFSAPVQLTETTIDETPFRLISGGKPITIHAKSRYQVQEILEGTQAIAAVDGGFFSLKYLDSNVMIGPVMSQSSGRFVPGNHSDNPRLKGRPLVVMSPQATKFIPFNPDKHNSLEGVQAELPGVTDAFVAAAWLVKDSQPQPASAFGSLFDFDAVRHRAFWGINQAGQPTIGVSVEPIDSVSLGIALAKAGFRDAVMLDSGASTSLAYKGESLVGYIPRPVPHVVALVPSDAEAKAACTLASR</sequence>
<dbReference type="EMBL" id="JAMPKM010000007">
    <property type="protein sequence ID" value="MEP0817980.1"/>
    <property type="molecule type" value="Genomic_DNA"/>
</dbReference>
<feature type="transmembrane region" description="Helical" evidence="3">
    <location>
        <begin position="21"/>
        <end position="44"/>
    </location>
</feature>
<evidence type="ECO:0000256" key="1">
    <source>
        <dbReference type="ARBA" id="ARBA00004613"/>
    </source>
</evidence>
<evidence type="ECO:0000259" key="4">
    <source>
        <dbReference type="PROSITE" id="PS51677"/>
    </source>
</evidence>
<keyword evidence="3" id="KW-1133">Transmembrane helix</keyword>
<dbReference type="Proteomes" id="UP001464891">
    <property type="component" value="Unassembled WGS sequence"/>
</dbReference>
<comment type="subcellular location">
    <subcellularLocation>
        <location evidence="1">Secreted</location>
    </subcellularLocation>
</comment>
<protein>
    <submittedName>
        <fullName evidence="5">Polysaccharide deacetylase family protein</fullName>
    </submittedName>
</protein>